<dbReference type="EMBL" id="JAVTTP010000001">
    <property type="protein sequence ID" value="MDT7828715.1"/>
    <property type="molecule type" value="Genomic_DNA"/>
</dbReference>
<evidence type="ECO:0000259" key="1">
    <source>
        <dbReference type="Pfam" id="PF01883"/>
    </source>
</evidence>
<sequence length="109" mass="12322">MSEETTIETQELGEKIVTVLKTIYDPEIPVDIYELGLIYDVFVNEDNEVKILMTLTSPNCPVAESLPAEVEERVKSLDVVKDAEVEMTFDPPWSQDLMSEEAKLELGML</sequence>
<dbReference type="InterPro" id="IPR052339">
    <property type="entry name" value="Fe-S_Maturation_MIP18"/>
</dbReference>
<name>A0ABU3L4P4_9FLAO</name>
<protein>
    <submittedName>
        <fullName evidence="2">SUF system Fe-S cluster assembly protein</fullName>
    </submittedName>
</protein>
<dbReference type="InterPro" id="IPR034904">
    <property type="entry name" value="FSCA_dom_sf"/>
</dbReference>
<accession>A0ABU3L4P4</accession>
<dbReference type="InterPro" id="IPR014291">
    <property type="entry name" value="SUF_FeS_clus_asmbl-assoc"/>
</dbReference>
<evidence type="ECO:0000313" key="2">
    <source>
        <dbReference type="EMBL" id="MDT7828715.1"/>
    </source>
</evidence>
<dbReference type="Gene3D" id="3.30.300.130">
    <property type="entry name" value="Fe-S cluster assembly (FSCA)"/>
    <property type="match status" value="1"/>
</dbReference>
<keyword evidence="3" id="KW-1185">Reference proteome</keyword>
<proteinExistence type="predicted"/>
<dbReference type="InterPro" id="IPR002744">
    <property type="entry name" value="MIP18-like"/>
</dbReference>
<evidence type="ECO:0000313" key="3">
    <source>
        <dbReference type="Proteomes" id="UP001250656"/>
    </source>
</evidence>
<organism evidence="2 3">
    <name type="scientific">Pricia mediterranea</name>
    <dbReference type="NCBI Taxonomy" id="3076079"/>
    <lineage>
        <taxon>Bacteria</taxon>
        <taxon>Pseudomonadati</taxon>
        <taxon>Bacteroidota</taxon>
        <taxon>Flavobacteriia</taxon>
        <taxon>Flavobacteriales</taxon>
        <taxon>Flavobacteriaceae</taxon>
        <taxon>Pricia</taxon>
    </lineage>
</organism>
<dbReference type="NCBIfam" id="TIGR02945">
    <property type="entry name" value="SUF_assoc"/>
    <property type="match status" value="1"/>
</dbReference>
<feature type="domain" description="MIP18 family-like" evidence="1">
    <location>
        <begin position="14"/>
        <end position="86"/>
    </location>
</feature>
<dbReference type="PANTHER" id="PTHR42831">
    <property type="entry name" value="FE-S PROTEIN MATURATION AUXILIARY FACTOR YITW"/>
    <property type="match status" value="1"/>
</dbReference>
<dbReference type="Pfam" id="PF01883">
    <property type="entry name" value="FeS_assembly_P"/>
    <property type="match status" value="1"/>
</dbReference>
<dbReference type="Proteomes" id="UP001250656">
    <property type="component" value="Unassembled WGS sequence"/>
</dbReference>
<gene>
    <name evidence="2" type="ORF">RQM65_08570</name>
</gene>
<dbReference type="RefSeq" id="WP_314014185.1">
    <property type="nucleotide sequence ID" value="NZ_JAVTTP010000001.1"/>
</dbReference>
<reference evidence="2 3" key="1">
    <citation type="submission" date="2023-09" db="EMBL/GenBank/DDBJ databases">
        <title>Novel taxa isolated from Blanes Bay.</title>
        <authorList>
            <person name="Rey-Velasco X."/>
            <person name="Lucena T."/>
        </authorList>
    </citation>
    <scope>NUCLEOTIDE SEQUENCE [LARGE SCALE GENOMIC DNA]</scope>
    <source>
        <strain evidence="2 3">S334</strain>
    </source>
</reference>
<dbReference type="SUPFAM" id="SSF117916">
    <property type="entry name" value="Fe-S cluster assembly (FSCA) domain-like"/>
    <property type="match status" value="1"/>
</dbReference>
<dbReference type="PANTHER" id="PTHR42831:SF1">
    <property type="entry name" value="FE-S PROTEIN MATURATION AUXILIARY FACTOR YITW"/>
    <property type="match status" value="1"/>
</dbReference>
<comment type="caution">
    <text evidence="2">The sequence shown here is derived from an EMBL/GenBank/DDBJ whole genome shotgun (WGS) entry which is preliminary data.</text>
</comment>